<name>A0A6A6SPH2_9PLEO</name>
<dbReference type="Pfam" id="PF00561">
    <property type="entry name" value="Abhydrolase_1"/>
    <property type="match status" value="1"/>
</dbReference>
<keyword evidence="6" id="KW-1185">Reference proteome</keyword>
<dbReference type="OrthoDB" id="408373at2759"/>
<dbReference type="GO" id="GO:0016787">
    <property type="term" value="F:hydrolase activity"/>
    <property type="evidence" value="ECO:0007669"/>
    <property type="project" value="UniProtKB-KW"/>
</dbReference>
<dbReference type="AlphaFoldDB" id="A0A6A6SPH2"/>
<sequence length="342" mass="38419">MRILKFFSFIAVAATTGLCSQNITDLGTIPGTTESHPTNSSLGTILLLHGFPDFSYAWRYQVPYLTSLGYRVIAPDLIGYANTDAPWEISNWALKAQSGDIASLLDQVAPGEKIILGGHDWGAGLAYMFAAWHPEYLKAFFTLSVPYTRPWLGPALGWNDTLDLVENGTYPTLAYQLQWRDPAMDRNYSTEADVRQFYNAAFGGVTADGVGALSPFTGIDHDILPFLGNQTSIPPDDFEIYVKKISQKGLRGGLNWYRTRRMNWEDELELAVEWESKGGFRFSTPYLFVVAEQDTFMPPKYYADLGQYFDQLTQESVDAGHWSMWEKPDEVNAILGKWIGEL</sequence>
<protein>
    <submittedName>
        <fullName evidence="5">Alpha/beta-hydrolase</fullName>
    </submittedName>
</protein>
<organism evidence="5 6">
    <name type="scientific">Lophiostoma macrostomum CBS 122681</name>
    <dbReference type="NCBI Taxonomy" id="1314788"/>
    <lineage>
        <taxon>Eukaryota</taxon>
        <taxon>Fungi</taxon>
        <taxon>Dikarya</taxon>
        <taxon>Ascomycota</taxon>
        <taxon>Pezizomycotina</taxon>
        <taxon>Dothideomycetes</taxon>
        <taxon>Pleosporomycetidae</taxon>
        <taxon>Pleosporales</taxon>
        <taxon>Lophiostomataceae</taxon>
        <taxon>Lophiostoma</taxon>
    </lineage>
</organism>
<dbReference type="PANTHER" id="PTHR43329">
    <property type="entry name" value="EPOXIDE HYDROLASE"/>
    <property type="match status" value="1"/>
</dbReference>
<accession>A0A6A6SPH2</accession>
<feature type="domain" description="AB hydrolase-1" evidence="4">
    <location>
        <begin position="44"/>
        <end position="328"/>
    </location>
</feature>
<evidence type="ECO:0000256" key="3">
    <source>
        <dbReference type="SAM" id="SignalP"/>
    </source>
</evidence>
<keyword evidence="3" id="KW-0732">Signal</keyword>
<evidence type="ECO:0000313" key="5">
    <source>
        <dbReference type="EMBL" id="KAF2649745.1"/>
    </source>
</evidence>
<dbReference type="InterPro" id="IPR000073">
    <property type="entry name" value="AB_hydrolase_1"/>
</dbReference>
<evidence type="ECO:0000313" key="6">
    <source>
        <dbReference type="Proteomes" id="UP000799324"/>
    </source>
</evidence>
<evidence type="ECO:0000256" key="1">
    <source>
        <dbReference type="ARBA" id="ARBA00022801"/>
    </source>
</evidence>
<evidence type="ECO:0000256" key="2">
    <source>
        <dbReference type="ARBA" id="ARBA00038334"/>
    </source>
</evidence>
<comment type="similarity">
    <text evidence="2">Belongs to the AB hydrolase superfamily. Epoxide hydrolase family.</text>
</comment>
<feature type="signal peptide" evidence="3">
    <location>
        <begin position="1"/>
        <end position="19"/>
    </location>
</feature>
<evidence type="ECO:0000259" key="4">
    <source>
        <dbReference type="Pfam" id="PF00561"/>
    </source>
</evidence>
<keyword evidence="1 5" id="KW-0378">Hydrolase</keyword>
<dbReference type="Proteomes" id="UP000799324">
    <property type="component" value="Unassembled WGS sequence"/>
</dbReference>
<proteinExistence type="inferred from homology"/>
<feature type="chain" id="PRO_5025652487" evidence="3">
    <location>
        <begin position="20"/>
        <end position="342"/>
    </location>
</feature>
<dbReference type="PRINTS" id="PR00412">
    <property type="entry name" value="EPOXHYDRLASE"/>
</dbReference>
<reference evidence="5" key="1">
    <citation type="journal article" date="2020" name="Stud. Mycol.">
        <title>101 Dothideomycetes genomes: a test case for predicting lifestyles and emergence of pathogens.</title>
        <authorList>
            <person name="Haridas S."/>
            <person name="Albert R."/>
            <person name="Binder M."/>
            <person name="Bloem J."/>
            <person name="Labutti K."/>
            <person name="Salamov A."/>
            <person name="Andreopoulos B."/>
            <person name="Baker S."/>
            <person name="Barry K."/>
            <person name="Bills G."/>
            <person name="Bluhm B."/>
            <person name="Cannon C."/>
            <person name="Castanera R."/>
            <person name="Culley D."/>
            <person name="Daum C."/>
            <person name="Ezra D."/>
            <person name="Gonzalez J."/>
            <person name="Henrissat B."/>
            <person name="Kuo A."/>
            <person name="Liang C."/>
            <person name="Lipzen A."/>
            <person name="Lutzoni F."/>
            <person name="Magnuson J."/>
            <person name="Mondo S."/>
            <person name="Nolan M."/>
            <person name="Ohm R."/>
            <person name="Pangilinan J."/>
            <person name="Park H.-J."/>
            <person name="Ramirez L."/>
            <person name="Alfaro M."/>
            <person name="Sun H."/>
            <person name="Tritt A."/>
            <person name="Yoshinaga Y."/>
            <person name="Zwiers L.-H."/>
            <person name="Turgeon B."/>
            <person name="Goodwin S."/>
            <person name="Spatafora J."/>
            <person name="Crous P."/>
            <person name="Grigoriev I."/>
        </authorList>
    </citation>
    <scope>NUCLEOTIDE SEQUENCE</scope>
    <source>
        <strain evidence="5">CBS 122681</strain>
    </source>
</reference>
<dbReference type="Gene3D" id="3.40.50.1820">
    <property type="entry name" value="alpha/beta hydrolase"/>
    <property type="match status" value="1"/>
</dbReference>
<dbReference type="InterPro" id="IPR000639">
    <property type="entry name" value="Epox_hydrolase-like"/>
</dbReference>
<dbReference type="SUPFAM" id="SSF53474">
    <property type="entry name" value="alpha/beta-Hydrolases"/>
    <property type="match status" value="1"/>
</dbReference>
<dbReference type="InterPro" id="IPR029058">
    <property type="entry name" value="AB_hydrolase_fold"/>
</dbReference>
<gene>
    <name evidence="5" type="ORF">K491DRAFT_771377</name>
</gene>
<dbReference type="EMBL" id="MU004480">
    <property type="protein sequence ID" value="KAF2649745.1"/>
    <property type="molecule type" value="Genomic_DNA"/>
</dbReference>